<gene>
    <name evidence="2" type="ORF">METZ01_LOCUS348049</name>
</gene>
<protein>
    <recommendedName>
        <fullName evidence="1">Peptide chain release factor domain-containing protein</fullName>
    </recommendedName>
</protein>
<reference evidence="2" key="1">
    <citation type="submission" date="2018-05" db="EMBL/GenBank/DDBJ databases">
        <authorList>
            <person name="Lanie J.A."/>
            <person name="Ng W.-L."/>
            <person name="Kazmierczak K.M."/>
            <person name="Andrzejewski T.M."/>
            <person name="Davidsen T.M."/>
            <person name="Wayne K.J."/>
            <person name="Tettelin H."/>
            <person name="Glass J.I."/>
            <person name="Rusch D."/>
            <person name="Podicherti R."/>
            <person name="Tsui H.-C.T."/>
            <person name="Winkler M.E."/>
        </authorList>
    </citation>
    <scope>NUCLEOTIDE SEQUENCE</scope>
</reference>
<proteinExistence type="predicted"/>
<sequence>VLVEWANQGEKVGDDLAEGLDDLAAEVEAAEIKKMLGGEHDHSSAILSVHPGAGGTESQDWAEMLLRAYLRWSERRGFSRDIIDYQPGDEAGI</sequence>
<feature type="domain" description="Peptide chain release factor" evidence="1">
    <location>
        <begin position="7"/>
        <end position="92"/>
    </location>
</feature>
<dbReference type="PANTHER" id="PTHR43116:SF3">
    <property type="entry name" value="CLASS I PEPTIDE CHAIN RELEASE FACTOR"/>
    <property type="match status" value="1"/>
</dbReference>
<dbReference type="Gene3D" id="3.30.70.1660">
    <property type="match status" value="1"/>
</dbReference>
<dbReference type="EMBL" id="UINC01120604">
    <property type="protein sequence ID" value="SVC95195.1"/>
    <property type="molecule type" value="Genomic_DNA"/>
</dbReference>
<dbReference type="AlphaFoldDB" id="A0A382RDE0"/>
<name>A0A382RDE0_9ZZZZ</name>
<feature type="non-terminal residue" evidence="2">
    <location>
        <position position="93"/>
    </location>
</feature>
<dbReference type="Pfam" id="PF03462">
    <property type="entry name" value="PCRF"/>
    <property type="match status" value="1"/>
</dbReference>
<dbReference type="SUPFAM" id="SSF75620">
    <property type="entry name" value="Release factor"/>
    <property type="match status" value="1"/>
</dbReference>
<organism evidence="2">
    <name type="scientific">marine metagenome</name>
    <dbReference type="NCBI Taxonomy" id="408172"/>
    <lineage>
        <taxon>unclassified sequences</taxon>
        <taxon>metagenomes</taxon>
        <taxon>ecological metagenomes</taxon>
    </lineage>
</organism>
<evidence type="ECO:0000259" key="1">
    <source>
        <dbReference type="SMART" id="SM00937"/>
    </source>
</evidence>
<dbReference type="PANTHER" id="PTHR43116">
    <property type="entry name" value="PEPTIDE CHAIN RELEASE FACTOR 2"/>
    <property type="match status" value="1"/>
</dbReference>
<dbReference type="InterPro" id="IPR045853">
    <property type="entry name" value="Pep_chain_release_fac_I_sf"/>
</dbReference>
<dbReference type="InterPro" id="IPR005139">
    <property type="entry name" value="PCRF"/>
</dbReference>
<dbReference type="GO" id="GO:0006415">
    <property type="term" value="P:translational termination"/>
    <property type="evidence" value="ECO:0007669"/>
    <property type="project" value="InterPro"/>
</dbReference>
<evidence type="ECO:0000313" key="2">
    <source>
        <dbReference type="EMBL" id="SVC95195.1"/>
    </source>
</evidence>
<dbReference type="SMART" id="SM00937">
    <property type="entry name" value="PCRF"/>
    <property type="match status" value="1"/>
</dbReference>
<accession>A0A382RDE0</accession>
<feature type="non-terminal residue" evidence="2">
    <location>
        <position position="1"/>
    </location>
</feature>